<organism evidence="2 3">
    <name type="scientific">Dothidotthia symphoricarpi CBS 119687</name>
    <dbReference type="NCBI Taxonomy" id="1392245"/>
    <lineage>
        <taxon>Eukaryota</taxon>
        <taxon>Fungi</taxon>
        <taxon>Dikarya</taxon>
        <taxon>Ascomycota</taxon>
        <taxon>Pezizomycotina</taxon>
        <taxon>Dothideomycetes</taxon>
        <taxon>Pleosporomycetidae</taxon>
        <taxon>Pleosporales</taxon>
        <taxon>Dothidotthiaceae</taxon>
        <taxon>Dothidotthia</taxon>
    </lineage>
</organism>
<evidence type="ECO:0000313" key="3">
    <source>
        <dbReference type="Proteomes" id="UP000799771"/>
    </source>
</evidence>
<sequence length="129" mass="13828">MLFPCHIHQTLIANLAGRTFHNKQGKATDTLGRRHVHHNCIAPSPLNRRRKRGAKCTASPIKNTADRIPSGSPITTPKLGSFSDPPTLGYGVGTAVDVGVTLSKSHLNGFPGSYFTCFPRASHALKSSV</sequence>
<dbReference type="Proteomes" id="UP000799771">
    <property type="component" value="Unassembled WGS sequence"/>
</dbReference>
<keyword evidence="3" id="KW-1185">Reference proteome</keyword>
<dbReference type="RefSeq" id="XP_033524286.1">
    <property type="nucleotide sequence ID" value="XM_033662663.1"/>
</dbReference>
<evidence type="ECO:0000256" key="1">
    <source>
        <dbReference type="SAM" id="MobiDB-lite"/>
    </source>
</evidence>
<name>A0A6A6ADI5_9PLEO</name>
<feature type="region of interest" description="Disordered" evidence="1">
    <location>
        <begin position="47"/>
        <end position="80"/>
    </location>
</feature>
<gene>
    <name evidence="2" type="ORF">P153DRAFT_226453</name>
</gene>
<accession>A0A6A6ADI5</accession>
<reference evidence="2" key="1">
    <citation type="journal article" date="2020" name="Stud. Mycol.">
        <title>101 Dothideomycetes genomes: a test case for predicting lifestyles and emergence of pathogens.</title>
        <authorList>
            <person name="Haridas S."/>
            <person name="Albert R."/>
            <person name="Binder M."/>
            <person name="Bloem J."/>
            <person name="Labutti K."/>
            <person name="Salamov A."/>
            <person name="Andreopoulos B."/>
            <person name="Baker S."/>
            <person name="Barry K."/>
            <person name="Bills G."/>
            <person name="Bluhm B."/>
            <person name="Cannon C."/>
            <person name="Castanera R."/>
            <person name="Culley D."/>
            <person name="Daum C."/>
            <person name="Ezra D."/>
            <person name="Gonzalez J."/>
            <person name="Henrissat B."/>
            <person name="Kuo A."/>
            <person name="Liang C."/>
            <person name="Lipzen A."/>
            <person name="Lutzoni F."/>
            <person name="Magnuson J."/>
            <person name="Mondo S."/>
            <person name="Nolan M."/>
            <person name="Ohm R."/>
            <person name="Pangilinan J."/>
            <person name="Park H.-J."/>
            <person name="Ramirez L."/>
            <person name="Alfaro M."/>
            <person name="Sun H."/>
            <person name="Tritt A."/>
            <person name="Yoshinaga Y."/>
            <person name="Zwiers L.-H."/>
            <person name="Turgeon B."/>
            <person name="Goodwin S."/>
            <person name="Spatafora J."/>
            <person name="Crous P."/>
            <person name="Grigoriev I."/>
        </authorList>
    </citation>
    <scope>NUCLEOTIDE SEQUENCE</scope>
    <source>
        <strain evidence="2">CBS 119687</strain>
    </source>
</reference>
<evidence type="ECO:0000313" key="2">
    <source>
        <dbReference type="EMBL" id="KAF2129899.1"/>
    </source>
</evidence>
<dbReference type="AlphaFoldDB" id="A0A6A6ADI5"/>
<proteinExistence type="predicted"/>
<dbReference type="EMBL" id="ML977505">
    <property type="protein sequence ID" value="KAF2129899.1"/>
    <property type="molecule type" value="Genomic_DNA"/>
</dbReference>
<dbReference type="GeneID" id="54403095"/>
<protein>
    <submittedName>
        <fullName evidence="2">Uncharacterized protein</fullName>
    </submittedName>
</protein>